<sequence>MNFSRYVNSVSYVYGALPVMVYKAENFGYFVPFALFLIFKVRQKTDFPFFSTLLYGSIQVGPVNYINSHEIVFAFHTYGSLLNLTVQVSLFIAVWASIIFQFG</sequence>
<evidence type="ECO:0000313" key="3">
    <source>
        <dbReference type="Proteomes" id="UP000001017"/>
    </source>
</evidence>
<gene>
    <name evidence="2" type="ORF">TVG0732301</name>
</gene>
<evidence type="ECO:0000313" key="2">
    <source>
        <dbReference type="EMBL" id="BAB59867.1"/>
    </source>
</evidence>
<evidence type="ECO:0000256" key="1">
    <source>
        <dbReference type="SAM" id="Phobius"/>
    </source>
</evidence>
<keyword evidence="3" id="KW-1185">Reference proteome</keyword>
<organism evidence="2 3">
    <name type="scientific">Thermoplasma volcanium (strain ATCC 51530 / DSM 4299 / JCM 9571 / NBRC 15438 / GSS1)</name>
    <dbReference type="NCBI Taxonomy" id="273116"/>
    <lineage>
        <taxon>Archaea</taxon>
        <taxon>Methanobacteriati</taxon>
        <taxon>Thermoplasmatota</taxon>
        <taxon>Thermoplasmata</taxon>
        <taxon>Thermoplasmatales</taxon>
        <taxon>Thermoplasmataceae</taxon>
        <taxon>Thermoplasma</taxon>
    </lineage>
</organism>
<dbReference type="EMBL" id="BA000011">
    <property type="protein sequence ID" value="BAB59867.1"/>
    <property type="molecule type" value="Genomic_DNA"/>
</dbReference>
<dbReference type="AlphaFoldDB" id="Q97AT4"/>
<proteinExistence type="predicted"/>
<reference evidence="2 3" key="2">
    <citation type="journal article" date="2000" name="Proc. Natl. Acad. Sci. U.S.A.">
        <title>Archaeal adaptation to higher temperatures revealed by genomic sequence of Thermoplasma volcanium.</title>
        <authorList>
            <person name="Kawashima T."/>
            <person name="Amano N."/>
            <person name="Koike H."/>
            <person name="Makino S."/>
            <person name="Higuchi S."/>
            <person name="Kawashima-Ohya Y."/>
            <person name="Watanabe K."/>
            <person name="Yamazaki M."/>
            <person name="Kanehori K."/>
            <person name="Kawamoto T."/>
            <person name="Nunoshiba T."/>
            <person name="Yamamoto Y."/>
            <person name="Aramaki H."/>
            <person name="Makino K."/>
            <person name="Suzuki M."/>
        </authorList>
    </citation>
    <scope>NUCLEOTIDE SEQUENCE [LARGE SCALE GENOMIC DNA]</scope>
    <source>
        <strain evidence="3">ATCC 51530 / DSM 4299 / JCM 9571 / NBRC 15438 / GSS1</strain>
    </source>
</reference>
<dbReference type="KEGG" id="tvo:TVG0732301"/>
<dbReference type="RefSeq" id="WP_048053973.1">
    <property type="nucleotide sequence ID" value="NC_002689.2"/>
</dbReference>
<keyword evidence="1" id="KW-0472">Membrane</keyword>
<protein>
    <submittedName>
        <fullName evidence="2">TVG0732301 protein</fullName>
    </submittedName>
</protein>
<reference evidence="2 3" key="1">
    <citation type="journal article" date="1999" name="Proc. Jpn. Acad.">
        <title>Determination of the complete genomic DNA sequence of Thermoplasma volvanium GSS1.</title>
        <authorList>
            <person name="Kawashima T."/>
            <person name="Yamamoto Y."/>
            <person name="Aramaki H."/>
            <person name="Nunoshiba T."/>
            <person name="Kawamoto T."/>
            <person name="Watanabe K."/>
            <person name="Yamazaki M."/>
            <person name="Kanehori K."/>
            <person name="Amano N."/>
            <person name="Ohya Y."/>
            <person name="Makino K."/>
            <person name="Suzuki M."/>
        </authorList>
    </citation>
    <scope>NUCLEOTIDE SEQUENCE [LARGE SCALE GENOMIC DNA]</scope>
    <source>
        <strain evidence="3">ATCC 51530 / DSM 4299 / JCM 9571 / NBRC 15438 / GSS1</strain>
    </source>
</reference>
<dbReference type="HOGENOM" id="CLU_2257518_0_0_2"/>
<accession>Q97AT4</accession>
<keyword evidence="1" id="KW-1133">Transmembrane helix</keyword>
<dbReference type="Proteomes" id="UP000001017">
    <property type="component" value="Chromosome"/>
</dbReference>
<feature type="transmembrane region" description="Helical" evidence="1">
    <location>
        <begin position="78"/>
        <end position="100"/>
    </location>
</feature>
<dbReference type="GeneID" id="24779923"/>
<keyword evidence="1" id="KW-0812">Transmembrane</keyword>
<dbReference type="PaxDb" id="273116-14324941"/>
<feature type="transmembrane region" description="Helical" evidence="1">
    <location>
        <begin position="20"/>
        <end position="39"/>
    </location>
</feature>
<name>Q97AT4_THEVO</name>